<organism evidence="1 2">
    <name type="scientific">Lepeophtheirus salmonis</name>
    <name type="common">Salmon louse</name>
    <name type="synonym">Caligus salmonis</name>
    <dbReference type="NCBI Taxonomy" id="72036"/>
    <lineage>
        <taxon>Eukaryota</taxon>
        <taxon>Metazoa</taxon>
        <taxon>Ecdysozoa</taxon>
        <taxon>Arthropoda</taxon>
        <taxon>Crustacea</taxon>
        <taxon>Multicrustacea</taxon>
        <taxon>Hexanauplia</taxon>
        <taxon>Copepoda</taxon>
        <taxon>Siphonostomatoida</taxon>
        <taxon>Caligidae</taxon>
        <taxon>Lepeophtheirus</taxon>
    </lineage>
</organism>
<evidence type="ECO:0000313" key="2">
    <source>
        <dbReference type="Proteomes" id="UP000675881"/>
    </source>
</evidence>
<reference evidence="1" key="1">
    <citation type="submission" date="2021-02" db="EMBL/GenBank/DDBJ databases">
        <authorList>
            <person name="Bekaert M."/>
        </authorList>
    </citation>
    <scope>NUCLEOTIDE SEQUENCE</scope>
    <source>
        <strain evidence="1">IoA-00</strain>
    </source>
</reference>
<protein>
    <submittedName>
        <fullName evidence="1">HAUS6</fullName>
    </submittedName>
</protein>
<dbReference type="Proteomes" id="UP000675881">
    <property type="component" value="Chromosome 15"/>
</dbReference>
<dbReference type="AlphaFoldDB" id="A0A7R8H4A7"/>
<accession>A0A7R8H4A7</accession>
<dbReference type="OrthoDB" id="6363917at2759"/>
<evidence type="ECO:0000313" key="1">
    <source>
        <dbReference type="EMBL" id="CAF2857814.1"/>
    </source>
</evidence>
<gene>
    <name evidence="1" type="ORF">LSAA_5758</name>
</gene>
<dbReference type="EMBL" id="HG994594">
    <property type="protein sequence ID" value="CAF2857814.1"/>
    <property type="molecule type" value="Genomic_DNA"/>
</dbReference>
<sequence length="341" mass="39661">MSSCALSRVACSKLIEKLNLYLRLLGYREDKHVKVLGNLSVFEHPNQPAFVRVMRFLLGVVDGKEAKGKFRKRPSNLIRTCRWKIRSLYISRLLCYFLPGGPKFINFLITFVRWIALNFIRSNPSKFHEERLSSHFLSSKETTHSLRNDLLKKGKEYIKGLSFKYRVKKSWLDANQVQYNSDYLEELIKRRKDLEEKVNIVSNQMNRQIQQLNLDMSFIKFLQNLSSNVETLDISPCLQKCASFEEYICLVSKELSSGKLPKEEQAVDTPCSRYNLRCISTFSPVLSSSLMINPIETRKCISPTHPIASTTSNVEHNSSKMEYSDLTLDIIERYKMFKIEK</sequence>
<keyword evidence="2" id="KW-1185">Reference proteome</keyword>
<proteinExistence type="predicted"/>
<name>A0A7R8H4A7_LEPSM</name>